<dbReference type="Proteomes" id="UP001430953">
    <property type="component" value="Unassembled WGS sequence"/>
</dbReference>
<proteinExistence type="predicted"/>
<evidence type="ECO:0000313" key="2">
    <source>
        <dbReference type="EMBL" id="KAL0134858.1"/>
    </source>
</evidence>
<dbReference type="InterPro" id="IPR029159">
    <property type="entry name" value="CA109-like"/>
</dbReference>
<dbReference type="AlphaFoldDB" id="A0AAW2H5J4"/>
<name>A0AAW2H5J4_9HYME</name>
<protein>
    <submittedName>
        <fullName evidence="2">Uncharacterized protein</fullName>
    </submittedName>
</protein>
<feature type="coiled-coil region" evidence="1">
    <location>
        <begin position="136"/>
        <end position="163"/>
    </location>
</feature>
<keyword evidence="3" id="KW-1185">Reference proteome</keyword>
<comment type="caution">
    <text evidence="2">The sequence shown here is derived from an EMBL/GenBank/DDBJ whole genome shotgun (WGS) entry which is preliminary data.</text>
</comment>
<dbReference type="EMBL" id="JADYXP020000001">
    <property type="protein sequence ID" value="KAL0134858.1"/>
    <property type="molecule type" value="Genomic_DNA"/>
</dbReference>
<organism evidence="2 3">
    <name type="scientific">Cardiocondyla obscurior</name>
    <dbReference type="NCBI Taxonomy" id="286306"/>
    <lineage>
        <taxon>Eukaryota</taxon>
        <taxon>Metazoa</taxon>
        <taxon>Ecdysozoa</taxon>
        <taxon>Arthropoda</taxon>
        <taxon>Hexapoda</taxon>
        <taxon>Insecta</taxon>
        <taxon>Pterygota</taxon>
        <taxon>Neoptera</taxon>
        <taxon>Endopterygota</taxon>
        <taxon>Hymenoptera</taxon>
        <taxon>Apocrita</taxon>
        <taxon>Aculeata</taxon>
        <taxon>Formicoidea</taxon>
        <taxon>Formicidae</taxon>
        <taxon>Myrmicinae</taxon>
        <taxon>Cardiocondyla</taxon>
    </lineage>
</organism>
<sequence>MPPTVSGDFLGRCGVRRGDDFSPGGRKIPNVFSSQHEILPSFDSRESLPRMSRELHACLIRYFARLDRLDEKWKDLSKRAERPLQVLANRTEQLRHVMNEETDEAEDSVDRETRGRLIFKILMGLEEEVVLLRDILTQFNDANQDLKNHLVNLENARSKVSLNDETILELFRETPYRPKLELLLQWAVEGFQFYHNMYLRISDCMKSIDYKVEETIDNLVSSFTEEKRGRKNINRILAFTQFLAKETLH</sequence>
<accession>A0AAW2H5J4</accession>
<gene>
    <name evidence="2" type="ORF">PUN28_001561</name>
</gene>
<keyword evidence="1" id="KW-0175">Coiled coil</keyword>
<reference evidence="2 3" key="1">
    <citation type="submission" date="2023-03" db="EMBL/GenBank/DDBJ databases">
        <title>High recombination rates correlate with genetic variation in Cardiocondyla obscurior ants.</title>
        <authorList>
            <person name="Errbii M."/>
        </authorList>
    </citation>
    <scope>NUCLEOTIDE SEQUENCE [LARGE SCALE GENOMIC DNA]</scope>
    <source>
        <strain evidence="2">Alpha-2009</strain>
        <tissue evidence="2">Whole body</tissue>
    </source>
</reference>
<evidence type="ECO:0000313" key="3">
    <source>
        <dbReference type="Proteomes" id="UP001430953"/>
    </source>
</evidence>
<evidence type="ECO:0000256" key="1">
    <source>
        <dbReference type="SAM" id="Coils"/>
    </source>
</evidence>
<dbReference type="Pfam" id="PF15011">
    <property type="entry name" value="CA109-like"/>
    <property type="match status" value="1"/>
</dbReference>